<protein>
    <submittedName>
        <fullName evidence="2">Jg13406 protein</fullName>
    </submittedName>
</protein>
<accession>A0A8S4QHJ3</accession>
<reference evidence="2" key="1">
    <citation type="submission" date="2022-03" db="EMBL/GenBank/DDBJ databases">
        <authorList>
            <person name="Lindestad O."/>
        </authorList>
    </citation>
    <scope>NUCLEOTIDE SEQUENCE</scope>
</reference>
<dbReference type="Proteomes" id="UP000838756">
    <property type="component" value="Unassembled WGS sequence"/>
</dbReference>
<dbReference type="OrthoDB" id="2119217at2759"/>
<proteinExistence type="predicted"/>
<evidence type="ECO:0000313" key="2">
    <source>
        <dbReference type="EMBL" id="CAH2210167.1"/>
    </source>
</evidence>
<evidence type="ECO:0000313" key="3">
    <source>
        <dbReference type="Proteomes" id="UP000838756"/>
    </source>
</evidence>
<dbReference type="AlphaFoldDB" id="A0A8S4QHJ3"/>
<feature type="region of interest" description="Disordered" evidence="1">
    <location>
        <begin position="1"/>
        <end position="47"/>
    </location>
</feature>
<evidence type="ECO:0000256" key="1">
    <source>
        <dbReference type="SAM" id="MobiDB-lite"/>
    </source>
</evidence>
<name>A0A8S4QHJ3_9NEOP</name>
<feature type="compositionally biased region" description="Pro residues" evidence="1">
    <location>
        <begin position="12"/>
        <end position="33"/>
    </location>
</feature>
<feature type="non-terminal residue" evidence="2">
    <location>
        <position position="1"/>
    </location>
</feature>
<gene>
    <name evidence="2" type="primary">jg13406</name>
    <name evidence="2" type="ORF">PAEG_LOCUS2079</name>
</gene>
<comment type="caution">
    <text evidence="2">The sequence shown here is derived from an EMBL/GenBank/DDBJ whole genome shotgun (WGS) entry which is preliminary data.</text>
</comment>
<sequence>YLKPRITERFPPNSPPPPPPRPPPREPLPPPREVFPREPPYREALPPRECYPHGDVPVPFDSSTIGVLRSSPNYTGLLARSIRRFHESFIEIGPAVSESIWNIPHSQKHTCTGG</sequence>
<dbReference type="EMBL" id="CAKXAJ010006793">
    <property type="protein sequence ID" value="CAH2210167.1"/>
    <property type="molecule type" value="Genomic_DNA"/>
</dbReference>
<keyword evidence="3" id="KW-1185">Reference proteome</keyword>
<organism evidence="2 3">
    <name type="scientific">Pararge aegeria aegeria</name>
    <dbReference type="NCBI Taxonomy" id="348720"/>
    <lineage>
        <taxon>Eukaryota</taxon>
        <taxon>Metazoa</taxon>
        <taxon>Ecdysozoa</taxon>
        <taxon>Arthropoda</taxon>
        <taxon>Hexapoda</taxon>
        <taxon>Insecta</taxon>
        <taxon>Pterygota</taxon>
        <taxon>Neoptera</taxon>
        <taxon>Endopterygota</taxon>
        <taxon>Lepidoptera</taxon>
        <taxon>Glossata</taxon>
        <taxon>Ditrysia</taxon>
        <taxon>Papilionoidea</taxon>
        <taxon>Nymphalidae</taxon>
        <taxon>Satyrinae</taxon>
        <taxon>Satyrini</taxon>
        <taxon>Parargina</taxon>
        <taxon>Pararge</taxon>
    </lineage>
</organism>